<dbReference type="PANTHER" id="PTHR36985">
    <property type="entry name" value="TRANSLOCATION AND ASSEMBLY MODULE SUBUNIT TAMB"/>
    <property type="match status" value="1"/>
</dbReference>
<dbReference type="PATRIC" id="fig|1005057.4.peg.75"/>
<dbReference type="KEGG" id="buh:BUAMB_082"/>
<dbReference type="RefSeq" id="WP_014499813.1">
    <property type="nucleotide sequence ID" value="NC_017259.1"/>
</dbReference>
<evidence type="ECO:0000256" key="3">
    <source>
        <dbReference type="ARBA" id="ARBA00022989"/>
    </source>
</evidence>
<evidence type="ECO:0000256" key="5">
    <source>
        <dbReference type="SAM" id="Phobius"/>
    </source>
</evidence>
<evidence type="ECO:0000256" key="1">
    <source>
        <dbReference type="ARBA" id="ARBA00004167"/>
    </source>
</evidence>
<name>G2LNX2_BUCUM</name>
<evidence type="ECO:0000256" key="4">
    <source>
        <dbReference type="ARBA" id="ARBA00023136"/>
    </source>
</evidence>
<dbReference type="HOGENOM" id="CLU_306047_0_0_6"/>
<dbReference type="EMBL" id="CP002648">
    <property type="protein sequence ID" value="AEO07909.1"/>
    <property type="molecule type" value="Genomic_DNA"/>
</dbReference>
<keyword evidence="4 5" id="KW-0472">Membrane</keyword>
<proteinExistence type="predicted"/>
<reference evidence="6 7" key="1">
    <citation type="journal article" date="2011" name="PLoS Genet.">
        <title>Sequence conservation and functional constraint on intergenic spacers in reduced genomes of the obligate symbiont buchnera.</title>
        <authorList>
            <person name="Degnan P.H."/>
            <person name="Ochman H."/>
            <person name="Moran N.A."/>
        </authorList>
    </citation>
    <scope>NUCLEOTIDE SEQUENCE [LARGE SCALE GENOMIC DNA]</scope>
    <source>
        <strain evidence="6 7">Ua</strain>
    </source>
</reference>
<sequence>MKIYQRFLSRSLMFFSILLITFVLLLETNIGFKWIFNFANRFFIEFKVEKISGNWRDFLLKNIQYDILGFSIRADSVHVILDTKSLFKISTVFKDIQIKNLIVLLNDNTSNNISNNNNISNKNVSNNISKKNILIKYPMIFQKIHVDKFFFRSSQINVLFFNILTGIQLINNDILFLPTYINNINLILPHVTSSKIIFKKNNTIKPFNLMKKLNHVKKIYSFLKYCSNTSQVCVPFNIDLQYLQCNTIKIFHNKNFSSFQIALQAKIKDKILDIKTIKINSNILRIKSFGKIIFHNNSSISSLINNKIIIPKLNNKSINIVFKSYVNKKFIFTLQSKYLYKFKIHGSVLLNDINHPFNLKLDSYNLFWPVKNKYFLKFINLNACIKGQRNNYLISLKNKFVLRGLPTIFFHVEGQGNLKNIFLKRLQLFPMNIKNDKTKKSIIDNLKYNKNILKLIGKMNIFTNNYNNTTNLYIPKINLDLKFMKKKLAILGSFYYRNNNILNIPKINFSIGKNKLFLKGFIGQKYNIYSSIYANHLNYFYPNLKGKITAQAKLYGNNMLSILTGKILAANLYTNRIHINNVKIFTNMNVKNIISGNFLLDAKKISFYDTYINNLRIQTYFHNYEQHFDFLLKSKNFYINFTINGIFNKQTGIRYSLLKTINIRTCLGQVNFQNIFAFNYYNINDKLNNFYKNSMKQKERLSSIFYNKKLSSLDIFNKPFINFRSNLFIKGYLKSFLRNGLSNGKIFLTGTNIELEKNQNKKIFLEKIDLLKLSINLVNNTLKSKWMIKKIKKSSKNDMIFGYLNIINIYHQKNINGKCYFINFPISFLNFFSSNNNAINGLFSSKIKFFGTIYQPKILADINLQDIYIKSNNILKYITLFFPYLPKKIHTIKINQEITIKKGKILFKLYPSFQNNYPKTEWHLIFNSNKISMFIFSKIQVKFSSYLNLHYLLSQYDLMGFIKLPFFCFKINEKNFIF</sequence>
<dbReference type="AlphaFoldDB" id="G2LNX2"/>
<evidence type="ECO:0000313" key="6">
    <source>
        <dbReference type="EMBL" id="AEO07909.1"/>
    </source>
</evidence>
<dbReference type="PANTHER" id="PTHR36985:SF1">
    <property type="entry name" value="TRANSLOCATION AND ASSEMBLY MODULE SUBUNIT TAMB"/>
    <property type="match status" value="1"/>
</dbReference>
<dbReference type="STRING" id="1005057.BUAMB_082"/>
<feature type="transmembrane region" description="Helical" evidence="5">
    <location>
        <begin position="12"/>
        <end position="36"/>
    </location>
</feature>
<dbReference type="Proteomes" id="UP000006139">
    <property type="component" value="Chromosome"/>
</dbReference>
<accession>G2LNX2</accession>
<gene>
    <name evidence="6" type="primary">ytfN</name>
    <name evidence="6" type="ORF">BUAMB_082</name>
</gene>
<organism evidence="6 7">
    <name type="scientific">Buchnera aphidicola str. Ua</name>
    <name type="common">Uroleucon ambrosiae</name>
    <dbReference type="NCBI Taxonomy" id="1005057"/>
    <lineage>
        <taxon>Bacteria</taxon>
        <taxon>Pseudomonadati</taxon>
        <taxon>Pseudomonadota</taxon>
        <taxon>Gammaproteobacteria</taxon>
        <taxon>Enterobacterales</taxon>
        <taxon>Erwiniaceae</taxon>
        <taxon>Buchnera</taxon>
    </lineage>
</organism>
<comment type="subcellular location">
    <subcellularLocation>
        <location evidence="1">Membrane</location>
        <topology evidence="1">Single-pass membrane protein</topology>
    </subcellularLocation>
</comment>
<evidence type="ECO:0000313" key="7">
    <source>
        <dbReference type="Proteomes" id="UP000006139"/>
    </source>
</evidence>
<dbReference type="OrthoDB" id="5555605at2"/>
<evidence type="ECO:0000256" key="2">
    <source>
        <dbReference type="ARBA" id="ARBA00022692"/>
    </source>
</evidence>
<dbReference type="GO" id="GO:0016020">
    <property type="term" value="C:membrane"/>
    <property type="evidence" value="ECO:0007669"/>
    <property type="project" value="UniProtKB-SubCell"/>
</dbReference>
<dbReference type="eggNOG" id="COG2911">
    <property type="taxonomic scope" value="Bacteria"/>
</dbReference>
<protein>
    <submittedName>
        <fullName evidence="6">Conserved protein</fullName>
    </submittedName>
</protein>
<keyword evidence="3 5" id="KW-1133">Transmembrane helix</keyword>
<keyword evidence="2 5" id="KW-0812">Transmembrane</keyword>